<protein>
    <submittedName>
        <fullName evidence="2">Cytoplasmic chaperone TorD</fullName>
    </submittedName>
</protein>
<dbReference type="GO" id="GO:0003677">
    <property type="term" value="F:DNA binding"/>
    <property type="evidence" value="ECO:0007669"/>
    <property type="project" value="InterPro"/>
</dbReference>
<sequence length="72" mass="8100">MTKKYLLQAIDAVGGQSQLADALNIKQGHVGMWVHRDKKAPPAEYVLKIEEITGISRHKLRPDVFGDDQEED</sequence>
<evidence type="ECO:0000313" key="2">
    <source>
        <dbReference type="EMBL" id="PWD83085.1"/>
    </source>
</evidence>
<dbReference type="RefSeq" id="WP_109236299.1">
    <property type="nucleotide sequence ID" value="NZ_BMXZ01000002.1"/>
</dbReference>
<proteinExistence type="predicted"/>
<dbReference type="Pfam" id="PF15943">
    <property type="entry name" value="YdaS_toxin"/>
    <property type="match status" value="1"/>
</dbReference>
<reference evidence="2 3" key="1">
    <citation type="journal article" date="2018" name="Genome Announc.">
        <title>Ignatzschineria cameli sp. nov., isolated from necrotic foot tissue of dromedaries (Camelus dromedarius) and associated maggots (Wohlfahrtia species) in Dubai.</title>
        <authorList>
            <person name="Tsang C.C."/>
            <person name="Tang J.Y."/>
            <person name="Fong J.Y."/>
            <person name="Kinne J."/>
            <person name="Lee H.H."/>
            <person name="Joseph M."/>
            <person name="Jose S."/>
            <person name="Schuster R.K."/>
            <person name="Tang Y."/>
            <person name="Sivakumar S."/>
            <person name="Chen J.H."/>
            <person name="Teng J.L."/>
            <person name="Lau S.K."/>
            <person name="Wernery U."/>
            <person name="Woo P.C."/>
        </authorList>
    </citation>
    <scope>NUCLEOTIDE SEQUENCE [LARGE SCALE GENOMIC DNA]</scope>
    <source>
        <strain evidence="2 3">KCTC 22643</strain>
    </source>
</reference>
<keyword evidence="3" id="KW-1185">Reference proteome</keyword>
<dbReference type="SUPFAM" id="SSF47413">
    <property type="entry name" value="lambda repressor-like DNA-binding domains"/>
    <property type="match status" value="1"/>
</dbReference>
<dbReference type="AlphaFoldDB" id="A0A2U2AJS1"/>
<accession>A0A2U2AJS1</accession>
<dbReference type="InterPro" id="IPR031856">
    <property type="entry name" value="YdaS_toxin-like"/>
</dbReference>
<evidence type="ECO:0000313" key="3">
    <source>
        <dbReference type="Proteomes" id="UP000244948"/>
    </source>
</evidence>
<dbReference type="PROSITE" id="PS50943">
    <property type="entry name" value="HTH_CROC1"/>
    <property type="match status" value="1"/>
</dbReference>
<evidence type="ECO:0000259" key="1">
    <source>
        <dbReference type="PROSITE" id="PS50943"/>
    </source>
</evidence>
<dbReference type="CDD" id="cd00093">
    <property type="entry name" value="HTH_XRE"/>
    <property type="match status" value="1"/>
</dbReference>
<dbReference type="InterPro" id="IPR010982">
    <property type="entry name" value="Lambda_DNA-bd_dom_sf"/>
</dbReference>
<dbReference type="InterPro" id="IPR001387">
    <property type="entry name" value="Cro/C1-type_HTH"/>
</dbReference>
<feature type="domain" description="HTH cro/C1-type" evidence="1">
    <location>
        <begin position="16"/>
        <end position="60"/>
    </location>
</feature>
<organism evidence="2 3">
    <name type="scientific">Ignatzschineria indica</name>
    <dbReference type="NCBI Taxonomy" id="472583"/>
    <lineage>
        <taxon>Bacteria</taxon>
        <taxon>Pseudomonadati</taxon>
        <taxon>Pseudomonadota</taxon>
        <taxon>Gammaproteobacteria</taxon>
        <taxon>Cardiobacteriales</taxon>
        <taxon>Ignatzschineriaceae</taxon>
        <taxon>Ignatzschineria</taxon>
    </lineage>
</organism>
<dbReference type="Gene3D" id="1.10.260.40">
    <property type="entry name" value="lambda repressor-like DNA-binding domains"/>
    <property type="match status" value="1"/>
</dbReference>
<name>A0A2U2AJS1_9GAMM</name>
<gene>
    <name evidence="2" type="ORF">DC082_06590</name>
</gene>
<comment type="caution">
    <text evidence="2">The sequence shown here is derived from an EMBL/GenBank/DDBJ whole genome shotgun (WGS) entry which is preliminary data.</text>
</comment>
<dbReference type="EMBL" id="QEWR01000003">
    <property type="protein sequence ID" value="PWD83085.1"/>
    <property type="molecule type" value="Genomic_DNA"/>
</dbReference>
<dbReference type="Proteomes" id="UP000244948">
    <property type="component" value="Unassembled WGS sequence"/>
</dbReference>